<keyword evidence="3" id="KW-1185">Reference proteome</keyword>
<dbReference type="Proteomes" id="UP000823749">
    <property type="component" value="Chromosome 4"/>
</dbReference>
<evidence type="ECO:0000313" key="2">
    <source>
        <dbReference type="EMBL" id="KAG5552284.1"/>
    </source>
</evidence>
<proteinExistence type="predicted"/>
<feature type="signal peptide" evidence="1">
    <location>
        <begin position="1"/>
        <end position="34"/>
    </location>
</feature>
<keyword evidence="1" id="KW-0732">Signal</keyword>
<evidence type="ECO:0000256" key="1">
    <source>
        <dbReference type="SAM" id="SignalP"/>
    </source>
</evidence>
<evidence type="ECO:0000313" key="3">
    <source>
        <dbReference type="Proteomes" id="UP000823749"/>
    </source>
</evidence>
<organism evidence="2 3">
    <name type="scientific">Rhododendron griersonianum</name>
    <dbReference type="NCBI Taxonomy" id="479676"/>
    <lineage>
        <taxon>Eukaryota</taxon>
        <taxon>Viridiplantae</taxon>
        <taxon>Streptophyta</taxon>
        <taxon>Embryophyta</taxon>
        <taxon>Tracheophyta</taxon>
        <taxon>Spermatophyta</taxon>
        <taxon>Magnoliopsida</taxon>
        <taxon>eudicotyledons</taxon>
        <taxon>Gunneridae</taxon>
        <taxon>Pentapetalae</taxon>
        <taxon>asterids</taxon>
        <taxon>Ericales</taxon>
        <taxon>Ericaceae</taxon>
        <taxon>Ericoideae</taxon>
        <taxon>Rhodoreae</taxon>
        <taxon>Rhododendron</taxon>
    </lineage>
</organism>
<reference evidence="2" key="1">
    <citation type="submission" date="2020-08" db="EMBL/GenBank/DDBJ databases">
        <title>Plant Genome Project.</title>
        <authorList>
            <person name="Zhang R.-G."/>
        </authorList>
    </citation>
    <scope>NUCLEOTIDE SEQUENCE</scope>
    <source>
        <strain evidence="2">WSP0</strain>
        <tissue evidence="2">Leaf</tissue>
    </source>
</reference>
<dbReference type="EMBL" id="JACTNZ010000004">
    <property type="protein sequence ID" value="KAG5552284.1"/>
    <property type="molecule type" value="Genomic_DNA"/>
</dbReference>
<dbReference type="AlphaFoldDB" id="A0AAV6KJ63"/>
<name>A0AAV6KJ63_9ERIC</name>
<feature type="chain" id="PRO_5043630392" evidence="1">
    <location>
        <begin position="35"/>
        <end position="57"/>
    </location>
</feature>
<accession>A0AAV6KJ63</accession>
<gene>
    <name evidence="2" type="ORF">RHGRI_010387</name>
</gene>
<protein>
    <submittedName>
        <fullName evidence="2">Uncharacterized protein</fullName>
    </submittedName>
</protein>
<sequence>MLILYTILCLTHSWGPFGLQLAGWLARQVPVVRACPSCCESGLLFIYFRDSCKLYSF</sequence>
<comment type="caution">
    <text evidence="2">The sequence shown here is derived from an EMBL/GenBank/DDBJ whole genome shotgun (WGS) entry which is preliminary data.</text>
</comment>